<protein>
    <submittedName>
        <fullName evidence="1">Nucleotidyltransferase domain-containing protein</fullName>
    </submittedName>
</protein>
<dbReference type="AlphaFoldDB" id="A0A8J7FTX6"/>
<dbReference type="RefSeq" id="WP_194181860.1">
    <property type="nucleotide sequence ID" value="NZ_JADGIK010000001.1"/>
</dbReference>
<name>A0A8J7FTX6_9FLAO</name>
<reference evidence="1" key="1">
    <citation type="submission" date="2020-10" db="EMBL/GenBank/DDBJ databases">
        <authorList>
            <person name="Lu T."/>
            <person name="Wang Q."/>
            <person name="Han X."/>
        </authorList>
    </citation>
    <scope>NUCLEOTIDE SEQUENCE</scope>
    <source>
        <strain evidence="1">WQ 117</strain>
    </source>
</reference>
<organism evidence="1 2">
    <name type="scientific">Faecalibacter rhinopitheci</name>
    <dbReference type="NCBI Taxonomy" id="2779678"/>
    <lineage>
        <taxon>Bacteria</taxon>
        <taxon>Pseudomonadati</taxon>
        <taxon>Bacteroidota</taxon>
        <taxon>Flavobacteriia</taxon>
        <taxon>Flavobacteriales</taxon>
        <taxon>Weeksellaceae</taxon>
        <taxon>Faecalibacter</taxon>
    </lineage>
</organism>
<dbReference type="PANTHER" id="PTHR34817:SF2">
    <property type="entry name" value="NUCLEOTIDYLTRANSFERASE"/>
    <property type="match status" value="1"/>
</dbReference>
<gene>
    <name evidence="1" type="ORF">IM532_02455</name>
</gene>
<comment type="caution">
    <text evidence="1">The sequence shown here is derived from an EMBL/GenBank/DDBJ whole genome shotgun (WGS) entry which is preliminary data.</text>
</comment>
<evidence type="ECO:0000313" key="1">
    <source>
        <dbReference type="EMBL" id="MBF0596336.1"/>
    </source>
</evidence>
<dbReference type="Pfam" id="PF10127">
    <property type="entry name" value="RlaP"/>
    <property type="match status" value="1"/>
</dbReference>
<keyword evidence="2" id="KW-1185">Reference proteome</keyword>
<evidence type="ECO:0000313" key="2">
    <source>
        <dbReference type="Proteomes" id="UP000608754"/>
    </source>
</evidence>
<proteinExistence type="predicted"/>
<dbReference type="Proteomes" id="UP000608754">
    <property type="component" value="Unassembled WGS sequence"/>
</dbReference>
<accession>A0A8J7FTX6</accession>
<dbReference type="EMBL" id="JADGIK010000001">
    <property type="protein sequence ID" value="MBF0596336.1"/>
    <property type="molecule type" value="Genomic_DNA"/>
</dbReference>
<dbReference type="PANTHER" id="PTHR34817">
    <property type="entry name" value="NUCLEOTIDYLTRANSFERASE"/>
    <property type="match status" value="1"/>
</dbReference>
<dbReference type="InterPro" id="IPR018775">
    <property type="entry name" value="RlaP"/>
</dbReference>
<sequence length="268" mass="31370">MKKQILEKLREAEFNYKISILFAVESGSRAWGFPSPDSDYDVRFIYKRNLKDYLRISHVSDFIDVECNAIYDIKGWDIEKALYLTRQSNASLYEYLQSPIHYIHHPDFENELKALIWAQFQPQKLTAHYLGITKKRLMALEGNDTMPLKSLFYALRSVLAALWIQTNQTVPTMAFQALSVLIPNEINIRIEELITLKATVGEKYCVEYDEVIMHWIKTTYDTLKLTYKNLHISTVDTDALDDFFYQTITHEINDKRFKGEAPHLTGMH</sequence>